<reference evidence="3" key="1">
    <citation type="journal article" date="2013" name="Proc. Natl. Acad. Sci. U.S.A.">
        <title>Genome structure and metabolic features in the red seaweed Chondrus crispus shed light on evolution of the Archaeplastida.</title>
        <authorList>
            <person name="Collen J."/>
            <person name="Porcel B."/>
            <person name="Carre W."/>
            <person name="Ball S.G."/>
            <person name="Chaparro C."/>
            <person name="Tonon T."/>
            <person name="Barbeyron T."/>
            <person name="Michel G."/>
            <person name="Noel B."/>
            <person name="Valentin K."/>
            <person name="Elias M."/>
            <person name="Artiguenave F."/>
            <person name="Arun A."/>
            <person name="Aury J.M."/>
            <person name="Barbosa-Neto J.F."/>
            <person name="Bothwell J.H."/>
            <person name="Bouget F.Y."/>
            <person name="Brillet L."/>
            <person name="Cabello-Hurtado F."/>
            <person name="Capella-Gutierrez S."/>
            <person name="Charrier B."/>
            <person name="Cladiere L."/>
            <person name="Cock J.M."/>
            <person name="Coelho S.M."/>
            <person name="Colleoni C."/>
            <person name="Czjzek M."/>
            <person name="Da Silva C."/>
            <person name="Delage L."/>
            <person name="Denoeud F."/>
            <person name="Deschamps P."/>
            <person name="Dittami S.M."/>
            <person name="Gabaldon T."/>
            <person name="Gachon C.M."/>
            <person name="Groisillier A."/>
            <person name="Herve C."/>
            <person name="Jabbari K."/>
            <person name="Katinka M."/>
            <person name="Kloareg B."/>
            <person name="Kowalczyk N."/>
            <person name="Labadie K."/>
            <person name="Leblanc C."/>
            <person name="Lopez P.J."/>
            <person name="McLachlan D.H."/>
            <person name="Meslet-Cladiere L."/>
            <person name="Moustafa A."/>
            <person name="Nehr Z."/>
            <person name="Nyvall Collen P."/>
            <person name="Panaud O."/>
            <person name="Partensky F."/>
            <person name="Poulain J."/>
            <person name="Rensing S.A."/>
            <person name="Rousvoal S."/>
            <person name="Samson G."/>
            <person name="Symeonidi A."/>
            <person name="Weissenbach J."/>
            <person name="Zambounis A."/>
            <person name="Wincker P."/>
            <person name="Boyen C."/>
        </authorList>
    </citation>
    <scope>NUCLEOTIDE SEQUENCE [LARGE SCALE GENOMIC DNA]</scope>
    <source>
        <strain evidence="3">cv. Stackhouse</strain>
    </source>
</reference>
<dbReference type="Gramene" id="CDF32639">
    <property type="protein sequence ID" value="CDF32639"/>
    <property type="gene ID" value="CHC_T00001521001"/>
</dbReference>
<dbReference type="AlphaFoldDB" id="R7Q3P1"/>
<gene>
    <name evidence="2" type="ORF">CHC_T00001521001</name>
</gene>
<feature type="region of interest" description="Disordered" evidence="1">
    <location>
        <begin position="48"/>
        <end position="82"/>
    </location>
</feature>
<keyword evidence="3" id="KW-1185">Reference proteome</keyword>
<evidence type="ECO:0000256" key="1">
    <source>
        <dbReference type="SAM" id="MobiDB-lite"/>
    </source>
</evidence>
<accession>R7Q3P1</accession>
<name>R7Q3P1_CHOCR</name>
<dbReference type="Proteomes" id="UP000012073">
    <property type="component" value="Unassembled WGS sequence"/>
</dbReference>
<proteinExistence type="predicted"/>
<dbReference type="GeneID" id="17320124"/>
<sequence length="82" mass="9000">MVLCPGMQPIPMRVAQQCSSYADQLLSCGRKLYEQYFKRSAILTQNREADASSGAYQARATKRRSDCSAWLPPEQAPSTGAG</sequence>
<dbReference type="KEGG" id="ccp:CHC_T00001521001"/>
<evidence type="ECO:0000313" key="2">
    <source>
        <dbReference type="EMBL" id="CDF32639.1"/>
    </source>
</evidence>
<dbReference type="EMBL" id="HG001531">
    <property type="protein sequence ID" value="CDF32639.1"/>
    <property type="molecule type" value="Genomic_DNA"/>
</dbReference>
<evidence type="ECO:0000313" key="3">
    <source>
        <dbReference type="Proteomes" id="UP000012073"/>
    </source>
</evidence>
<dbReference type="RefSeq" id="XP_005712410.1">
    <property type="nucleotide sequence ID" value="XM_005712353.1"/>
</dbReference>
<organism evidence="2 3">
    <name type="scientific">Chondrus crispus</name>
    <name type="common">Carrageen Irish moss</name>
    <name type="synonym">Polymorpha crispa</name>
    <dbReference type="NCBI Taxonomy" id="2769"/>
    <lineage>
        <taxon>Eukaryota</taxon>
        <taxon>Rhodophyta</taxon>
        <taxon>Florideophyceae</taxon>
        <taxon>Rhodymeniophycidae</taxon>
        <taxon>Gigartinales</taxon>
        <taxon>Gigartinaceae</taxon>
        <taxon>Chondrus</taxon>
    </lineage>
</organism>
<protein>
    <submittedName>
        <fullName evidence="2">Uncharacterized protein</fullName>
    </submittedName>
</protein>